<evidence type="ECO:0000256" key="1">
    <source>
        <dbReference type="SAM" id="SignalP"/>
    </source>
</evidence>
<dbReference type="PANTHER" id="PTHR48152:SF3">
    <property type="entry name" value="DUF946 FAMILY PROTEIN (DUF946)"/>
    <property type="match status" value="1"/>
</dbReference>
<dbReference type="InterPro" id="IPR009291">
    <property type="entry name" value="Vps62"/>
</dbReference>
<name>A0AAD3RXK6_NEPGR</name>
<feature type="signal peptide" evidence="1">
    <location>
        <begin position="1"/>
        <end position="28"/>
    </location>
</feature>
<feature type="chain" id="PRO_5042183772" description="Vacuolar protein sorting-associated protein 62" evidence="1">
    <location>
        <begin position="29"/>
        <end position="582"/>
    </location>
</feature>
<evidence type="ECO:0000313" key="2">
    <source>
        <dbReference type="EMBL" id="GMG99597.1"/>
    </source>
</evidence>
<organism evidence="2 3">
    <name type="scientific">Nepenthes gracilis</name>
    <name type="common">Slender pitcher plant</name>
    <dbReference type="NCBI Taxonomy" id="150966"/>
    <lineage>
        <taxon>Eukaryota</taxon>
        <taxon>Viridiplantae</taxon>
        <taxon>Streptophyta</taxon>
        <taxon>Embryophyta</taxon>
        <taxon>Tracheophyta</taxon>
        <taxon>Spermatophyta</taxon>
        <taxon>Magnoliopsida</taxon>
        <taxon>eudicotyledons</taxon>
        <taxon>Gunneridae</taxon>
        <taxon>Pentapetalae</taxon>
        <taxon>Caryophyllales</taxon>
        <taxon>Nepenthaceae</taxon>
        <taxon>Nepenthes</taxon>
    </lineage>
</organism>
<reference evidence="2" key="1">
    <citation type="submission" date="2023-05" db="EMBL/GenBank/DDBJ databases">
        <title>Nepenthes gracilis genome sequencing.</title>
        <authorList>
            <person name="Fukushima K."/>
        </authorList>
    </citation>
    <scope>NUCLEOTIDE SEQUENCE</scope>
    <source>
        <strain evidence="2">SING2019-196</strain>
    </source>
</reference>
<dbReference type="PANTHER" id="PTHR48152">
    <property type="entry name" value="F1C9.34 PROTEIN"/>
    <property type="match status" value="1"/>
</dbReference>
<keyword evidence="1" id="KW-0732">Signal</keyword>
<dbReference type="PROSITE" id="PS51257">
    <property type="entry name" value="PROKAR_LIPOPROTEIN"/>
    <property type="match status" value="1"/>
</dbReference>
<gene>
    <name evidence="2" type="ORF">Nepgr_001437</name>
</gene>
<keyword evidence="3" id="KW-1185">Reference proteome</keyword>
<dbReference type="EMBL" id="BSYO01000001">
    <property type="protein sequence ID" value="GMG99597.1"/>
    <property type="molecule type" value="Genomic_DNA"/>
</dbReference>
<protein>
    <recommendedName>
        <fullName evidence="4">Vacuolar protein sorting-associated protein 62</fullName>
    </recommendedName>
</protein>
<evidence type="ECO:0000313" key="3">
    <source>
        <dbReference type="Proteomes" id="UP001279734"/>
    </source>
</evidence>
<dbReference type="Pfam" id="PF06101">
    <property type="entry name" value="Vps62"/>
    <property type="match status" value="1"/>
</dbReference>
<evidence type="ECO:0008006" key="4">
    <source>
        <dbReference type="Google" id="ProtNLM"/>
    </source>
</evidence>
<dbReference type="AlphaFoldDB" id="A0AAD3RXK6"/>
<comment type="caution">
    <text evidence="2">The sequence shown here is derived from an EMBL/GenBank/DDBJ whole genome shotgun (WGS) entry which is preliminary data.</text>
</comment>
<dbReference type="Proteomes" id="UP001279734">
    <property type="component" value="Unassembled WGS sequence"/>
</dbReference>
<accession>A0AAD3RXK6</accession>
<sequence length="582" mass="63773">MLCFRYLYFVIISSTAFSCLFLPKAAMGNCIPLPNPSSSRCLSKKSKAYPIDTTFNLPSPLPSWPAGSGFASGIVDLGGFLVTQITTFRKIWAAYEGGPDNLGATIFEPSPIPEGFFLLGCHSQPNNKPLFGWVLVGKDNTNDPSAAALEKPADYTLVWSSQSLKIKQDSPVYIWLPTPSDGYKAVGHIITNSPDKPSLDEIRCVRSDLTEQCEADGWIWGNNSNGLQIFGSRPVNRGVEAQGVSTGTLIVETTGNTSATTITCLKNAKSNLSCMPNLAQIEALIQAYSPWMYFHPDEEYLPSTVNWFFTNGSLLYKKGDESNPITVDPDGSNLPQGGSNDGAYWLDLPIDESAKERVKKGDLQTSRAYFHIKPMLGATFTDLAIWIFYPFNGPAKAKVGIIKSISLGKIGEHVGDWEHVTLRISNFNGELRSVYFSQHSGGQRVDAPELEFKNGNKPVAYASLNGHASYSQAGLVLQGSDSIGIRNDAAKSNMVIDTGVRYEVISADYLSIAEPPWLNYLRKWGPKINYDIDKEIEEVAKVLPGKLKSSFEKFVKSLPDEILGEEGPTGPKVKTNWYGDEV</sequence>
<proteinExistence type="predicted"/>